<comment type="caution">
    <text evidence="2">The sequence shown here is derived from an EMBL/GenBank/DDBJ whole genome shotgun (WGS) entry which is preliminary data.</text>
</comment>
<reference evidence="2 3" key="1">
    <citation type="submission" date="2019-12" db="EMBL/GenBank/DDBJ databases">
        <title>Draft genome sequence of Pseudomonas otitidis recovered from a chicken carcass.</title>
        <authorList>
            <person name="Vieira T.R."/>
            <person name="Oliviera E.F.C."/>
            <person name="Silva N.M.V."/>
            <person name="Sambrano G.E."/>
            <person name="Cibulski S.P."/>
            <person name="Cardoso M.R.I."/>
        </authorList>
    </citation>
    <scope>NUCLEOTIDE SEQUENCE [LARGE SCALE GENOMIC DNA]</scope>
    <source>
        <strain evidence="2 3">25_K</strain>
    </source>
</reference>
<accession>A0A1I0UHD3</accession>
<evidence type="ECO:0000313" key="3">
    <source>
        <dbReference type="Proteomes" id="UP000461288"/>
    </source>
</evidence>
<dbReference type="EMBL" id="WTFN01000028">
    <property type="protein sequence ID" value="MWK56982.1"/>
    <property type="molecule type" value="Genomic_DNA"/>
</dbReference>
<dbReference type="Gene3D" id="3.30.70.100">
    <property type="match status" value="1"/>
</dbReference>
<reference evidence="1 4" key="2">
    <citation type="submission" date="2023-10" db="EMBL/GenBank/DDBJ databases">
        <title>Pseudomonas otitidis isolated from a paediatric patient with cystic fibrosis in Chile.</title>
        <authorList>
            <person name="Amsteins-Romero L."/>
            <person name="Opazo-Capurro A."/>
            <person name="Matus-Kohler M."/>
            <person name="Gonzalez-Rocha G."/>
        </authorList>
    </citation>
    <scope>NUCLEOTIDE SEQUENCE [LARGE SCALE GENOMIC DNA]</scope>
    <source>
        <strain evidence="1 4">P-714</strain>
    </source>
</reference>
<evidence type="ECO:0000313" key="2">
    <source>
        <dbReference type="EMBL" id="MWK56982.1"/>
    </source>
</evidence>
<dbReference type="Proteomes" id="UP000461288">
    <property type="component" value="Unassembled WGS sequence"/>
</dbReference>
<name>A0A1I0UHD3_9GAMM</name>
<protein>
    <recommendedName>
        <fullName evidence="5">ABM domain-containing protein</fullName>
    </recommendedName>
</protein>
<dbReference type="EMBL" id="JAWJUL010000038">
    <property type="protein sequence ID" value="MDV3440127.1"/>
    <property type="molecule type" value="Genomic_DNA"/>
</dbReference>
<dbReference type="SUPFAM" id="SSF54909">
    <property type="entry name" value="Dimeric alpha+beta barrel"/>
    <property type="match status" value="1"/>
</dbReference>
<dbReference type="RefSeq" id="WP_074971496.1">
    <property type="nucleotide sequence ID" value="NZ_BQIA01000031.1"/>
</dbReference>
<dbReference type="AlphaFoldDB" id="A0A1I0UHD3"/>
<keyword evidence="4" id="KW-1185">Reference proteome</keyword>
<evidence type="ECO:0000313" key="1">
    <source>
        <dbReference type="EMBL" id="MDV3440127.1"/>
    </source>
</evidence>
<evidence type="ECO:0000313" key="4">
    <source>
        <dbReference type="Proteomes" id="UP001273935"/>
    </source>
</evidence>
<proteinExistence type="predicted"/>
<sequence>MQYAEEIHTAIRFAFDPERRQALLEGLAPRLAACLASHQGLLESSLEVGADGDWLVQRSRWRSPQAAHQALGDGSCGAQLLGEAIWRYGARSVWFE</sequence>
<dbReference type="Proteomes" id="UP001273935">
    <property type="component" value="Unassembled WGS sequence"/>
</dbReference>
<dbReference type="InterPro" id="IPR011008">
    <property type="entry name" value="Dimeric_a/b-barrel"/>
</dbReference>
<organism evidence="2 3">
    <name type="scientific">Metapseudomonas otitidis</name>
    <dbReference type="NCBI Taxonomy" id="319939"/>
    <lineage>
        <taxon>Bacteria</taxon>
        <taxon>Pseudomonadati</taxon>
        <taxon>Pseudomonadota</taxon>
        <taxon>Gammaproteobacteria</taxon>
        <taxon>Pseudomonadales</taxon>
        <taxon>Pseudomonadaceae</taxon>
        <taxon>Metapseudomonas</taxon>
    </lineage>
</organism>
<gene>
    <name evidence="2" type="ORF">GO594_13425</name>
    <name evidence="1" type="ORF">R0G64_11880</name>
</gene>
<evidence type="ECO:0008006" key="5">
    <source>
        <dbReference type="Google" id="ProtNLM"/>
    </source>
</evidence>